<dbReference type="CDD" id="cd01536">
    <property type="entry name" value="PBP1_ABC_sugar_binding-like"/>
    <property type="match status" value="1"/>
</dbReference>
<organism evidence="5 6">
    <name type="scientific">Galactobacter valiniphilus</name>
    <dbReference type="NCBI Taxonomy" id="2676122"/>
    <lineage>
        <taxon>Bacteria</taxon>
        <taxon>Bacillati</taxon>
        <taxon>Actinomycetota</taxon>
        <taxon>Actinomycetes</taxon>
        <taxon>Micrococcales</taxon>
        <taxon>Micrococcaceae</taxon>
        <taxon>Galactobacter</taxon>
    </lineage>
</organism>
<dbReference type="PANTHER" id="PTHR46847">
    <property type="entry name" value="D-ALLOSE-BINDING PERIPLASMIC PROTEIN-RELATED"/>
    <property type="match status" value="1"/>
</dbReference>
<dbReference type="PANTHER" id="PTHR46847:SF1">
    <property type="entry name" value="D-ALLOSE-BINDING PERIPLASMIC PROTEIN-RELATED"/>
    <property type="match status" value="1"/>
</dbReference>
<comment type="subcellular location">
    <subcellularLocation>
        <location evidence="1">Cell envelope</location>
    </subcellularLocation>
</comment>
<evidence type="ECO:0000256" key="2">
    <source>
        <dbReference type="ARBA" id="ARBA00007639"/>
    </source>
</evidence>
<name>A0A399JB89_9MICC</name>
<dbReference type="InterPro" id="IPR025997">
    <property type="entry name" value="SBP_2_dom"/>
</dbReference>
<dbReference type="AlphaFoldDB" id="A0A399JB89"/>
<reference evidence="5 6" key="1">
    <citation type="submission" date="2018-07" db="EMBL/GenBank/DDBJ databases">
        <title>Arthrobacter sp. nov., isolated from raw cow's milk with high bacterial count.</title>
        <authorList>
            <person name="Hahne J."/>
            <person name="Isele D."/>
            <person name="Lipski A."/>
        </authorList>
    </citation>
    <scope>NUCLEOTIDE SEQUENCE [LARGE SCALE GENOMIC DNA]</scope>
    <source>
        <strain evidence="5 6">JZ R-35</strain>
    </source>
</reference>
<dbReference type="GO" id="GO:0030313">
    <property type="term" value="C:cell envelope"/>
    <property type="evidence" value="ECO:0007669"/>
    <property type="project" value="UniProtKB-SubCell"/>
</dbReference>
<evidence type="ECO:0000313" key="6">
    <source>
        <dbReference type="Proteomes" id="UP000265419"/>
    </source>
</evidence>
<evidence type="ECO:0000256" key="3">
    <source>
        <dbReference type="ARBA" id="ARBA00022729"/>
    </source>
</evidence>
<dbReference type="Proteomes" id="UP000265419">
    <property type="component" value="Unassembled WGS sequence"/>
</dbReference>
<comment type="similarity">
    <text evidence="2">Belongs to the bacterial solute-binding protein 2 family.</text>
</comment>
<gene>
    <name evidence="5" type="ORF">DWB68_05595</name>
</gene>
<protein>
    <submittedName>
        <fullName evidence="5">Sugar ABC transporter substrate-binding protein</fullName>
    </submittedName>
</protein>
<feature type="domain" description="Periplasmic binding protein" evidence="4">
    <location>
        <begin position="31"/>
        <end position="286"/>
    </location>
</feature>
<keyword evidence="3" id="KW-0732">Signal</keyword>
<dbReference type="SUPFAM" id="SSF53822">
    <property type="entry name" value="Periplasmic binding protein-like I"/>
    <property type="match status" value="1"/>
</dbReference>
<dbReference type="Pfam" id="PF13407">
    <property type="entry name" value="Peripla_BP_4"/>
    <property type="match status" value="1"/>
</dbReference>
<evidence type="ECO:0000313" key="5">
    <source>
        <dbReference type="EMBL" id="RII42833.1"/>
    </source>
</evidence>
<dbReference type="Gene3D" id="3.40.50.2300">
    <property type="match status" value="2"/>
</dbReference>
<proteinExistence type="inferred from homology"/>
<dbReference type="EMBL" id="QQXK01000008">
    <property type="protein sequence ID" value="RII42833.1"/>
    <property type="molecule type" value="Genomic_DNA"/>
</dbReference>
<dbReference type="GO" id="GO:0030246">
    <property type="term" value="F:carbohydrate binding"/>
    <property type="evidence" value="ECO:0007669"/>
    <property type="project" value="UniProtKB-ARBA"/>
</dbReference>
<comment type="caution">
    <text evidence="5">The sequence shown here is derived from an EMBL/GenBank/DDBJ whole genome shotgun (WGS) entry which is preliminary data.</text>
</comment>
<evidence type="ECO:0000259" key="4">
    <source>
        <dbReference type="Pfam" id="PF13407"/>
    </source>
</evidence>
<sequence>MALGTAGALALSGCAGGSAAPADGSSAPVKIGFFGFAASNSFAQGTFSGVKKAAEANGATATFVDGNFDGQAQAQQITDAVTSKQFDVMIVQANDNLVVKQPLENAIKAGITVVIEFVPVGDNFDTTEPQIEGAISIVDPPVGNGKGLATMGLDACKQVSGECEVAYMEGNPALPLDNARTKAVLDTLATGSNVKVLPKVTGGYTQDDGRKAYQSIVQANPGVDVIIGSTQAIAGAWEAGGKDTEIKFVGNGASIQAVDHVRNGDWFGIWSIDVLKDGETAAEYGIKKHRGEDVALATAESSLGVNNGLGTKEALDKANFVSGYNE</sequence>
<dbReference type="InterPro" id="IPR028082">
    <property type="entry name" value="Peripla_BP_I"/>
</dbReference>
<evidence type="ECO:0000256" key="1">
    <source>
        <dbReference type="ARBA" id="ARBA00004196"/>
    </source>
</evidence>
<keyword evidence="6" id="KW-1185">Reference proteome</keyword>
<accession>A0A399JB89</accession>